<proteinExistence type="predicted"/>
<dbReference type="GO" id="GO:0051539">
    <property type="term" value="F:4 iron, 4 sulfur cluster binding"/>
    <property type="evidence" value="ECO:0007669"/>
    <property type="project" value="UniProtKB-KW"/>
</dbReference>
<keyword evidence="9" id="KW-0411">Iron-sulfur</keyword>
<dbReference type="PANTHER" id="PTHR43177">
    <property type="entry name" value="PROTEIN NRFC"/>
    <property type="match status" value="1"/>
</dbReference>
<evidence type="ECO:0000256" key="8">
    <source>
        <dbReference type="ARBA" id="ARBA00023004"/>
    </source>
</evidence>
<dbReference type="PROSITE" id="PS51379">
    <property type="entry name" value="4FE4S_FER_2"/>
    <property type="match status" value="2"/>
</dbReference>
<dbReference type="SUPFAM" id="SSF54862">
    <property type="entry name" value="4Fe-4S ferredoxins"/>
    <property type="match status" value="1"/>
</dbReference>
<dbReference type="CDD" id="cd16371">
    <property type="entry name" value="DMSOR_beta_like"/>
    <property type="match status" value="1"/>
</dbReference>
<dbReference type="Gene3D" id="3.30.70.20">
    <property type="match status" value="2"/>
</dbReference>
<gene>
    <name evidence="11" type="primary">ynfG</name>
    <name evidence="11" type="ORF">KL86DPRO_11823</name>
</gene>
<evidence type="ECO:0000256" key="3">
    <source>
        <dbReference type="ARBA" id="ARBA00022448"/>
    </source>
</evidence>
<evidence type="ECO:0000256" key="1">
    <source>
        <dbReference type="ARBA" id="ARBA00001966"/>
    </source>
</evidence>
<evidence type="ECO:0000256" key="6">
    <source>
        <dbReference type="ARBA" id="ARBA00022737"/>
    </source>
</evidence>
<keyword evidence="4" id="KW-0004">4Fe-4S</keyword>
<evidence type="ECO:0000256" key="7">
    <source>
        <dbReference type="ARBA" id="ARBA00022982"/>
    </source>
</evidence>
<dbReference type="InterPro" id="IPR050954">
    <property type="entry name" value="ET_IronSulfur_Cluster-Binding"/>
</dbReference>
<dbReference type="EMBL" id="FLUQ01000001">
    <property type="protein sequence ID" value="SBW00663.1"/>
    <property type="molecule type" value="Genomic_DNA"/>
</dbReference>
<evidence type="ECO:0000313" key="11">
    <source>
        <dbReference type="EMBL" id="SBW00663.1"/>
    </source>
</evidence>
<organism evidence="11">
    <name type="scientific">uncultured delta proteobacterium</name>
    <dbReference type="NCBI Taxonomy" id="34034"/>
    <lineage>
        <taxon>Bacteria</taxon>
        <taxon>Deltaproteobacteria</taxon>
        <taxon>environmental samples</taxon>
    </lineage>
</organism>
<dbReference type="Pfam" id="PF13247">
    <property type="entry name" value="Fer4_11"/>
    <property type="match status" value="1"/>
</dbReference>
<evidence type="ECO:0000256" key="4">
    <source>
        <dbReference type="ARBA" id="ARBA00022485"/>
    </source>
</evidence>
<comment type="function">
    <text evidence="2">Electron transfer subunit of the terminal reductase during anaerobic growth on various sulfoxide and N-oxide compounds.</text>
</comment>
<accession>A0A212JMJ2</accession>
<dbReference type="GO" id="GO:0046872">
    <property type="term" value="F:metal ion binding"/>
    <property type="evidence" value="ECO:0007669"/>
    <property type="project" value="UniProtKB-KW"/>
</dbReference>
<keyword evidence="3" id="KW-0813">Transport</keyword>
<dbReference type="InterPro" id="IPR017896">
    <property type="entry name" value="4Fe4S_Fe-S-bd"/>
</dbReference>
<keyword evidence="5" id="KW-0479">Metal-binding</keyword>
<dbReference type="NCBIfam" id="TIGR02951">
    <property type="entry name" value="DMSO_dmsB"/>
    <property type="match status" value="1"/>
</dbReference>
<keyword evidence="7" id="KW-0249">Electron transport</keyword>
<evidence type="ECO:0000256" key="9">
    <source>
        <dbReference type="ARBA" id="ARBA00023014"/>
    </source>
</evidence>
<protein>
    <submittedName>
        <fullName evidence="11">Oxidoreductase, Fe-S subunit</fullName>
    </submittedName>
</protein>
<feature type="domain" description="4Fe-4S ferredoxin-type" evidence="10">
    <location>
        <begin position="91"/>
        <end position="120"/>
    </location>
</feature>
<dbReference type="InterPro" id="IPR014297">
    <property type="entry name" value="DMSO_DmsB"/>
</dbReference>
<keyword evidence="6" id="KW-0677">Repeat</keyword>
<evidence type="ECO:0000256" key="5">
    <source>
        <dbReference type="ARBA" id="ARBA00022723"/>
    </source>
</evidence>
<keyword evidence="8" id="KW-0408">Iron</keyword>
<comment type="cofactor">
    <cofactor evidence="1">
        <name>[4Fe-4S] cluster</name>
        <dbReference type="ChEBI" id="CHEBI:49883"/>
    </cofactor>
</comment>
<dbReference type="PANTHER" id="PTHR43177:SF5">
    <property type="entry name" value="ANAEROBIC DIMETHYL SULFOXIDE REDUCTASE CHAIN B-RELATED"/>
    <property type="match status" value="1"/>
</dbReference>
<reference evidence="11" key="1">
    <citation type="submission" date="2016-04" db="EMBL/GenBank/DDBJ databases">
        <authorList>
            <person name="Evans L.H."/>
            <person name="Alamgir A."/>
            <person name="Owens N."/>
            <person name="Weber N.D."/>
            <person name="Virtaneva K."/>
            <person name="Barbian K."/>
            <person name="Babar A."/>
            <person name="Rosenke K."/>
        </authorList>
    </citation>
    <scope>NUCLEOTIDE SEQUENCE</scope>
    <source>
        <strain evidence="11">86</strain>
    </source>
</reference>
<dbReference type="PROSITE" id="PS00198">
    <property type="entry name" value="4FE4S_FER_1"/>
    <property type="match status" value="1"/>
</dbReference>
<dbReference type="AlphaFoldDB" id="A0A212JMJ2"/>
<dbReference type="Pfam" id="PF00037">
    <property type="entry name" value="Fer4"/>
    <property type="match status" value="1"/>
</dbReference>
<evidence type="ECO:0000256" key="2">
    <source>
        <dbReference type="ARBA" id="ARBA00003584"/>
    </source>
</evidence>
<dbReference type="InterPro" id="IPR017900">
    <property type="entry name" value="4Fe4S_Fe_S_CS"/>
</dbReference>
<evidence type="ECO:0000259" key="10">
    <source>
        <dbReference type="PROSITE" id="PS51379"/>
    </source>
</evidence>
<name>A0A212JMJ2_9DELT</name>
<feature type="domain" description="4Fe-4S ferredoxin-type" evidence="10">
    <location>
        <begin position="5"/>
        <end position="33"/>
    </location>
</feature>
<sequence>MTKQYGFYIDESRCSGCNACAMACKDKNNLDDERFFRTVTPHRGGAFAPSGKAYTNSVWAYWVSMACNHCSEPKCVSGCPTTAMHKRPEDGIVAVDQNLCVGCRYCVWNCPYGAPKFAASKGKMSKCDLCLDLIAKGQEPACVGACPLELIKFGPIEELRAQYGTLADIKGLPASATTRPNLVIKPHKNAEKS</sequence>